<keyword evidence="3" id="KW-1185">Reference proteome</keyword>
<dbReference type="AlphaFoldDB" id="A0ABD0MXZ4"/>
<evidence type="ECO:0000313" key="2">
    <source>
        <dbReference type="EMBL" id="KAL0154405.1"/>
    </source>
</evidence>
<protein>
    <submittedName>
        <fullName evidence="2">Uncharacterized protein</fullName>
    </submittedName>
</protein>
<gene>
    <name evidence="2" type="ORF">M9458_050298</name>
</gene>
<comment type="caution">
    <text evidence="2">The sequence shown here is derived from an EMBL/GenBank/DDBJ whole genome shotgun (WGS) entry which is preliminary data.</text>
</comment>
<evidence type="ECO:0000313" key="3">
    <source>
        <dbReference type="Proteomes" id="UP001529510"/>
    </source>
</evidence>
<dbReference type="EMBL" id="JAMKFB020000029">
    <property type="protein sequence ID" value="KAL0154405.1"/>
    <property type="molecule type" value="Genomic_DNA"/>
</dbReference>
<feature type="region of interest" description="Disordered" evidence="1">
    <location>
        <begin position="41"/>
        <end position="70"/>
    </location>
</feature>
<name>A0ABD0MXZ4_CIRMR</name>
<accession>A0ABD0MXZ4</accession>
<feature type="non-terminal residue" evidence="2">
    <location>
        <position position="1"/>
    </location>
</feature>
<sequence>VVVEAEKFSEHLSDYHAEEMVQGAVGLLQHIESSHYGALLAPRVSPSKNPSQSPCPSPSPQLAPPPQHLP</sequence>
<feature type="compositionally biased region" description="Pro residues" evidence="1">
    <location>
        <begin position="53"/>
        <end position="70"/>
    </location>
</feature>
<dbReference type="Proteomes" id="UP001529510">
    <property type="component" value="Unassembled WGS sequence"/>
</dbReference>
<evidence type="ECO:0000256" key="1">
    <source>
        <dbReference type="SAM" id="MobiDB-lite"/>
    </source>
</evidence>
<reference evidence="2 3" key="1">
    <citation type="submission" date="2024-05" db="EMBL/GenBank/DDBJ databases">
        <title>Genome sequencing and assembly of Indian major carp, Cirrhinus mrigala (Hamilton, 1822).</title>
        <authorList>
            <person name="Mohindra V."/>
            <person name="Chowdhury L.M."/>
            <person name="Lal K."/>
            <person name="Jena J.K."/>
        </authorList>
    </citation>
    <scope>NUCLEOTIDE SEQUENCE [LARGE SCALE GENOMIC DNA]</scope>
    <source>
        <strain evidence="2">CM1030</strain>
        <tissue evidence="2">Blood</tissue>
    </source>
</reference>
<feature type="non-terminal residue" evidence="2">
    <location>
        <position position="70"/>
    </location>
</feature>
<proteinExistence type="predicted"/>
<organism evidence="2 3">
    <name type="scientific">Cirrhinus mrigala</name>
    <name type="common">Mrigala</name>
    <dbReference type="NCBI Taxonomy" id="683832"/>
    <lineage>
        <taxon>Eukaryota</taxon>
        <taxon>Metazoa</taxon>
        <taxon>Chordata</taxon>
        <taxon>Craniata</taxon>
        <taxon>Vertebrata</taxon>
        <taxon>Euteleostomi</taxon>
        <taxon>Actinopterygii</taxon>
        <taxon>Neopterygii</taxon>
        <taxon>Teleostei</taxon>
        <taxon>Ostariophysi</taxon>
        <taxon>Cypriniformes</taxon>
        <taxon>Cyprinidae</taxon>
        <taxon>Labeoninae</taxon>
        <taxon>Labeonini</taxon>
        <taxon>Cirrhinus</taxon>
    </lineage>
</organism>